<dbReference type="AlphaFoldDB" id="A0A9D2PK09"/>
<evidence type="ECO:0000256" key="5">
    <source>
        <dbReference type="ARBA" id="ARBA00023136"/>
    </source>
</evidence>
<feature type="transmembrane region" description="Helical" evidence="7">
    <location>
        <begin position="25"/>
        <end position="46"/>
    </location>
</feature>
<keyword evidence="3 7" id="KW-0812">Transmembrane</keyword>
<feature type="region of interest" description="Disordered" evidence="6">
    <location>
        <begin position="291"/>
        <end position="321"/>
    </location>
</feature>
<evidence type="ECO:0000256" key="3">
    <source>
        <dbReference type="ARBA" id="ARBA00022692"/>
    </source>
</evidence>
<proteinExistence type="predicted"/>
<dbReference type="Pfam" id="PF03631">
    <property type="entry name" value="Virul_fac_BrkB"/>
    <property type="match status" value="1"/>
</dbReference>
<dbReference type="PANTHER" id="PTHR30213:SF0">
    <property type="entry name" value="UPF0761 MEMBRANE PROTEIN YIHY"/>
    <property type="match status" value="1"/>
</dbReference>
<sequence>METGKKLIQTIRGFMQKMNQDHTSAYAAQAAYFIILSFIPFLLLVMTSVKYTPLTREEVIRVIMQICPDSFYEFIATIVYEVYAKSLAVVPLSAVIALWSAGKGIQALTNGFNCIYQVSETRNFLLTRIRAVLYTLVFVISIVLTLILQVFGNSLQRELSKRFPFLDTLVTMIISMRIIITLSMLFLVFLLMYKFIPNRRATFRSQIPGALLSAVCWLAFSFGFSLYFDFYSGASDMYGSMTSVVLILLWLYICMMFVMIGAQVNHYFEEKFKWVHRIAAETLQRELYQLTHSGEEEDEETEEEKEILDRSGENGYNNIQT</sequence>
<organism evidence="8 9">
    <name type="scientific">Candidatus Blautia merdavium</name>
    <dbReference type="NCBI Taxonomy" id="2838494"/>
    <lineage>
        <taxon>Bacteria</taxon>
        <taxon>Bacillati</taxon>
        <taxon>Bacillota</taxon>
        <taxon>Clostridia</taxon>
        <taxon>Lachnospirales</taxon>
        <taxon>Lachnospiraceae</taxon>
        <taxon>Blautia</taxon>
    </lineage>
</organism>
<dbReference type="PIRSF" id="PIRSF035875">
    <property type="entry name" value="RNase_BN"/>
    <property type="match status" value="1"/>
</dbReference>
<comment type="caution">
    <text evidence="8">The sequence shown here is derived from an EMBL/GenBank/DDBJ whole genome shotgun (WGS) entry which is preliminary data.</text>
</comment>
<reference evidence="8" key="2">
    <citation type="submission" date="2021-04" db="EMBL/GenBank/DDBJ databases">
        <authorList>
            <person name="Gilroy R."/>
        </authorList>
    </citation>
    <scope>NUCLEOTIDE SEQUENCE</scope>
    <source>
        <strain evidence="8">ChiBcec2-3848</strain>
    </source>
</reference>
<feature type="transmembrane region" description="Helical" evidence="7">
    <location>
        <begin position="172"/>
        <end position="195"/>
    </location>
</feature>
<evidence type="ECO:0000256" key="1">
    <source>
        <dbReference type="ARBA" id="ARBA00004651"/>
    </source>
</evidence>
<evidence type="ECO:0000256" key="2">
    <source>
        <dbReference type="ARBA" id="ARBA00022475"/>
    </source>
</evidence>
<feature type="compositionally biased region" description="Acidic residues" evidence="6">
    <location>
        <begin position="295"/>
        <end position="306"/>
    </location>
</feature>
<name>A0A9D2PK09_9FIRM</name>
<evidence type="ECO:0000256" key="6">
    <source>
        <dbReference type="SAM" id="MobiDB-lite"/>
    </source>
</evidence>
<dbReference type="Proteomes" id="UP000823886">
    <property type="component" value="Unassembled WGS sequence"/>
</dbReference>
<gene>
    <name evidence="8" type="ORF">H9753_02095</name>
</gene>
<dbReference type="InterPro" id="IPR017039">
    <property type="entry name" value="Virul_fac_BrkB"/>
</dbReference>
<accession>A0A9D2PK09</accession>
<feature type="transmembrane region" description="Helical" evidence="7">
    <location>
        <begin position="240"/>
        <end position="262"/>
    </location>
</feature>
<reference evidence="8" key="1">
    <citation type="journal article" date="2021" name="PeerJ">
        <title>Extensive microbial diversity within the chicken gut microbiome revealed by metagenomics and culture.</title>
        <authorList>
            <person name="Gilroy R."/>
            <person name="Ravi A."/>
            <person name="Getino M."/>
            <person name="Pursley I."/>
            <person name="Horton D.L."/>
            <person name="Alikhan N.F."/>
            <person name="Baker D."/>
            <person name="Gharbi K."/>
            <person name="Hall N."/>
            <person name="Watson M."/>
            <person name="Adriaenssens E.M."/>
            <person name="Foster-Nyarko E."/>
            <person name="Jarju S."/>
            <person name="Secka A."/>
            <person name="Antonio M."/>
            <person name="Oren A."/>
            <person name="Chaudhuri R.R."/>
            <person name="La Ragione R."/>
            <person name="Hildebrand F."/>
            <person name="Pallen M.J."/>
        </authorList>
    </citation>
    <scope>NUCLEOTIDE SEQUENCE</scope>
    <source>
        <strain evidence="8">ChiBcec2-3848</strain>
    </source>
</reference>
<evidence type="ECO:0000256" key="7">
    <source>
        <dbReference type="SAM" id="Phobius"/>
    </source>
</evidence>
<keyword evidence="5 7" id="KW-0472">Membrane</keyword>
<keyword evidence="2" id="KW-1003">Cell membrane</keyword>
<dbReference type="PANTHER" id="PTHR30213">
    <property type="entry name" value="INNER MEMBRANE PROTEIN YHJD"/>
    <property type="match status" value="1"/>
</dbReference>
<evidence type="ECO:0000313" key="9">
    <source>
        <dbReference type="Proteomes" id="UP000823886"/>
    </source>
</evidence>
<dbReference type="GO" id="GO:0005886">
    <property type="term" value="C:plasma membrane"/>
    <property type="evidence" value="ECO:0007669"/>
    <property type="project" value="UniProtKB-SubCell"/>
</dbReference>
<dbReference type="NCBIfam" id="TIGR00765">
    <property type="entry name" value="yihY_not_rbn"/>
    <property type="match status" value="1"/>
</dbReference>
<dbReference type="EMBL" id="DWVZ01000026">
    <property type="protein sequence ID" value="HJC62399.1"/>
    <property type="molecule type" value="Genomic_DNA"/>
</dbReference>
<keyword evidence="4 7" id="KW-1133">Transmembrane helix</keyword>
<protein>
    <submittedName>
        <fullName evidence="8">YihY/virulence factor BrkB family protein</fullName>
    </submittedName>
</protein>
<comment type="subcellular location">
    <subcellularLocation>
        <location evidence="1">Cell membrane</location>
        <topology evidence="1">Multi-pass membrane protein</topology>
    </subcellularLocation>
</comment>
<evidence type="ECO:0000313" key="8">
    <source>
        <dbReference type="EMBL" id="HJC62399.1"/>
    </source>
</evidence>
<evidence type="ECO:0000256" key="4">
    <source>
        <dbReference type="ARBA" id="ARBA00022989"/>
    </source>
</evidence>
<feature type="transmembrane region" description="Helical" evidence="7">
    <location>
        <begin position="131"/>
        <end position="152"/>
    </location>
</feature>
<feature type="transmembrane region" description="Helical" evidence="7">
    <location>
        <begin position="207"/>
        <end position="228"/>
    </location>
</feature>